<dbReference type="InterPro" id="IPR044699">
    <property type="entry name" value="MAKR6"/>
</dbReference>
<keyword evidence="2" id="KW-0418">Kinase</keyword>
<keyword evidence="3" id="KW-1185">Reference proteome</keyword>
<dbReference type="PANTHER" id="PTHR34576">
    <property type="entry name" value="MEMBRANE-ASSOCIATED KINASE REGULATOR 6-RELATED"/>
    <property type="match status" value="1"/>
</dbReference>
<dbReference type="AlphaFoldDB" id="A0A3L6TTH8"/>
<proteinExistence type="predicted"/>
<feature type="region of interest" description="Disordered" evidence="1">
    <location>
        <begin position="1"/>
        <end position="56"/>
    </location>
</feature>
<feature type="region of interest" description="Disordered" evidence="1">
    <location>
        <begin position="71"/>
        <end position="109"/>
    </location>
</feature>
<dbReference type="EMBL" id="PQIB02000001">
    <property type="protein sequence ID" value="RLN43502.1"/>
    <property type="molecule type" value="Genomic_DNA"/>
</dbReference>
<sequence>MQGAESTGWDREKHCLQEQAGAGNNMDTAPNALSPDVNSFVPSHAPPHHTGDPPTRLPPYIILVAPTHSPLASPRPTHLRYTNGSNPCSLSSMEASPSRSDSLSRGGWPRCRARPAPSLERLDVHAGGLGESFSSSTASFIDMDPEELFSMRWTSSDDGGLDLGPPCAGSCSPLLASAGLVFADGGLLPRAPSGIIAARDSGGACYADASAGSSPAFHTARSTPAPAVGSARRPGGGARPLLPATRRLLLRYLRFLVPLCRKARALRLPARVFSAPRSTRPPAAATPARRSTSSASSAAEHWCHGNADTAVRDAILHCKKSLLAARTEC</sequence>
<dbReference type="OrthoDB" id="683821at2759"/>
<comment type="caution">
    <text evidence="2">The sequence shown here is derived from an EMBL/GenBank/DDBJ whole genome shotgun (WGS) entry which is preliminary data.</text>
</comment>
<accession>A0A3L6TTH8</accession>
<feature type="region of interest" description="Disordered" evidence="1">
    <location>
        <begin position="276"/>
        <end position="299"/>
    </location>
</feature>
<feature type="region of interest" description="Disordered" evidence="1">
    <location>
        <begin position="217"/>
        <end position="239"/>
    </location>
</feature>
<name>A0A3L6TTH8_PANMI</name>
<dbReference type="PANTHER" id="PTHR34576:SF5">
    <property type="entry name" value="EXPRESSED PROTEIN"/>
    <property type="match status" value="1"/>
</dbReference>
<keyword evidence="2" id="KW-0808">Transferase</keyword>
<evidence type="ECO:0000313" key="2">
    <source>
        <dbReference type="EMBL" id="RLN43502.1"/>
    </source>
</evidence>
<evidence type="ECO:0000256" key="1">
    <source>
        <dbReference type="SAM" id="MobiDB-lite"/>
    </source>
</evidence>
<dbReference type="Proteomes" id="UP000275267">
    <property type="component" value="Unassembled WGS sequence"/>
</dbReference>
<feature type="compositionally biased region" description="Low complexity" evidence="1">
    <location>
        <begin position="224"/>
        <end position="239"/>
    </location>
</feature>
<reference evidence="3" key="1">
    <citation type="journal article" date="2019" name="Nat. Commun.">
        <title>The genome of broomcorn millet.</title>
        <authorList>
            <person name="Zou C."/>
            <person name="Miki D."/>
            <person name="Li D."/>
            <person name="Tang Q."/>
            <person name="Xiao L."/>
            <person name="Rajput S."/>
            <person name="Deng P."/>
            <person name="Jia W."/>
            <person name="Huang R."/>
            <person name="Zhang M."/>
            <person name="Sun Y."/>
            <person name="Hu J."/>
            <person name="Fu X."/>
            <person name="Schnable P.S."/>
            <person name="Li F."/>
            <person name="Zhang H."/>
            <person name="Feng B."/>
            <person name="Zhu X."/>
            <person name="Liu R."/>
            <person name="Schnable J.C."/>
            <person name="Zhu J.-K."/>
            <person name="Zhang H."/>
        </authorList>
    </citation>
    <scope>NUCLEOTIDE SEQUENCE [LARGE SCALE GENOMIC DNA]</scope>
</reference>
<organism evidence="2 3">
    <name type="scientific">Panicum miliaceum</name>
    <name type="common">Proso millet</name>
    <name type="synonym">Broomcorn millet</name>
    <dbReference type="NCBI Taxonomy" id="4540"/>
    <lineage>
        <taxon>Eukaryota</taxon>
        <taxon>Viridiplantae</taxon>
        <taxon>Streptophyta</taxon>
        <taxon>Embryophyta</taxon>
        <taxon>Tracheophyta</taxon>
        <taxon>Spermatophyta</taxon>
        <taxon>Magnoliopsida</taxon>
        <taxon>Liliopsida</taxon>
        <taxon>Poales</taxon>
        <taxon>Poaceae</taxon>
        <taxon>PACMAD clade</taxon>
        <taxon>Panicoideae</taxon>
        <taxon>Panicodae</taxon>
        <taxon>Paniceae</taxon>
        <taxon>Panicinae</taxon>
        <taxon>Panicum</taxon>
        <taxon>Panicum sect. Panicum</taxon>
    </lineage>
</organism>
<gene>
    <name evidence="2" type="ORF">C2845_PM01G19860</name>
</gene>
<feature type="compositionally biased region" description="Polar residues" evidence="1">
    <location>
        <begin position="80"/>
        <end position="103"/>
    </location>
</feature>
<evidence type="ECO:0000313" key="3">
    <source>
        <dbReference type="Proteomes" id="UP000275267"/>
    </source>
</evidence>
<dbReference type="GO" id="GO:0016301">
    <property type="term" value="F:kinase activity"/>
    <property type="evidence" value="ECO:0007669"/>
    <property type="project" value="UniProtKB-KW"/>
</dbReference>
<protein>
    <submittedName>
        <fullName evidence="2">Membrane-associated kinase regulator 6</fullName>
    </submittedName>
</protein>